<evidence type="ECO:0000259" key="3">
    <source>
        <dbReference type="PROSITE" id="PS50137"/>
    </source>
</evidence>
<feature type="compositionally biased region" description="Low complexity" evidence="2">
    <location>
        <begin position="62"/>
        <end position="89"/>
    </location>
</feature>
<accession>A0AAD5KME7</accession>
<evidence type="ECO:0000256" key="1">
    <source>
        <dbReference type="PROSITE-ProRule" id="PRU00266"/>
    </source>
</evidence>
<dbReference type="Gene3D" id="3.30.160.20">
    <property type="match status" value="1"/>
</dbReference>
<dbReference type="Proteomes" id="UP001209540">
    <property type="component" value="Unassembled WGS sequence"/>
</dbReference>
<dbReference type="GO" id="GO:0003723">
    <property type="term" value="F:RNA binding"/>
    <property type="evidence" value="ECO:0007669"/>
    <property type="project" value="UniProtKB-UniRule"/>
</dbReference>
<name>A0AAD5KME7_9FUNG</name>
<comment type="caution">
    <text evidence="4">The sequence shown here is derived from an EMBL/GenBank/DDBJ whole genome shotgun (WGS) entry which is preliminary data.</text>
</comment>
<reference evidence="4" key="1">
    <citation type="journal article" date="2022" name="IScience">
        <title>Evolution of zygomycete secretomes and the origins of terrestrial fungal ecologies.</title>
        <authorList>
            <person name="Chang Y."/>
            <person name="Wang Y."/>
            <person name="Mondo S."/>
            <person name="Ahrendt S."/>
            <person name="Andreopoulos W."/>
            <person name="Barry K."/>
            <person name="Beard J."/>
            <person name="Benny G.L."/>
            <person name="Blankenship S."/>
            <person name="Bonito G."/>
            <person name="Cuomo C."/>
            <person name="Desiro A."/>
            <person name="Gervers K.A."/>
            <person name="Hundley H."/>
            <person name="Kuo A."/>
            <person name="LaButti K."/>
            <person name="Lang B.F."/>
            <person name="Lipzen A."/>
            <person name="O'Donnell K."/>
            <person name="Pangilinan J."/>
            <person name="Reynolds N."/>
            <person name="Sandor L."/>
            <person name="Smith M.E."/>
            <person name="Tsang A."/>
            <person name="Grigoriev I.V."/>
            <person name="Stajich J.E."/>
            <person name="Spatafora J.W."/>
        </authorList>
    </citation>
    <scope>NUCLEOTIDE SEQUENCE</scope>
    <source>
        <strain evidence="4">RSA 2281</strain>
    </source>
</reference>
<dbReference type="EMBL" id="JAIXMP010000003">
    <property type="protein sequence ID" value="KAI9275533.1"/>
    <property type="molecule type" value="Genomic_DNA"/>
</dbReference>
<dbReference type="SUPFAM" id="SSF54768">
    <property type="entry name" value="dsRNA-binding domain-like"/>
    <property type="match status" value="1"/>
</dbReference>
<evidence type="ECO:0000313" key="5">
    <source>
        <dbReference type="Proteomes" id="UP001209540"/>
    </source>
</evidence>
<evidence type="ECO:0000256" key="2">
    <source>
        <dbReference type="SAM" id="MobiDB-lite"/>
    </source>
</evidence>
<reference evidence="4" key="2">
    <citation type="submission" date="2023-02" db="EMBL/GenBank/DDBJ databases">
        <authorList>
            <consortium name="DOE Joint Genome Institute"/>
            <person name="Mondo S.J."/>
            <person name="Chang Y."/>
            <person name="Wang Y."/>
            <person name="Ahrendt S."/>
            <person name="Andreopoulos W."/>
            <person name="Barry K."/>
            <person name="Beard J."/>
            <person name="Benny G.L."/>
            <person name="Blankenship S."/>
            <person name="Bonito G."/>
            <person name="Cuomo C."/>
            <person name="Desiro A."/>
            <person name="Gervers K.A."/>
            <person name="Hundley H."/>
            <person name="Kuo A."/>
            <person name="LaButti K."/>
            <person name="Lang B.F."/>
            <person name="Lipzen A."/>
            <person name="O'Donnell K."/>
            <person name="Pangilinan J."/>
            <person name="Reynolds N."/>
            <person name="Sandor L."/>
            <person name="Smith M.W."/>
            <person name="Tsang A."/>
            <person name="Grigoriev I.V."/>
            <person name="Stajich J.E."/>
            <person name="Spatafora J.W."/>
        </authorList>
    </citation>
    <scope>NUCLEOTIDE SEQUENCE</scope>
    <source>
        <strain evidence="4">RSA 2281</strain>
    </source>
</reference>
<feature type="region of interest" description="Disordered" evidence="2">
    <location>
        <begin position="54"/>
        <end position="89"/>
    </location>
</feature>
<sequence>MCGSQVVLATVTPVLSEHGPELLSKLPRPLRRTMGLLNKENNIGTPLGNGNNIACVPPFDAPMPQQQCHQQQSQSQPQQTPQPSSPRRPIAISRSLSFSQSSVNPYNEFLLMTKQGNGASHISFEEKRNDIGNVILEWGCRVTFQMTKSSAWRTHHRFGQTKKKAKFLVLHDINNYYKKYPEQALQDKLIVPDVGQPENALDLPIDPSDYCHDTVQQKQQESSPATPELPTYWYSPFPGLSDTQAIHIPDKRNRTMEEEDEYAQHMMNVLLGDFPKISLEHDGLSKRHKKMTVSTMETTTEYTTTTTMMDSDDIMTPPSSAASLLPDTIHPPNNSAESVTDLGAIRKMVDVSRLDKMINDPVQAANPKSSLFSYIHNIKGLEVKSEFEENGPAHQKIFETTTSVFGGGYTVSGRGMGLKKSDSEQMAILNLMKKIVGVA</sequence>
<gene>
    <name evidence="4" type="ORF">BDA99DRAFT_189383</name>
</gene>
<dbReference type="InterPro" id="IPR014720">
    <property type="entry name" value="dsRBD_dom"/>
</dbReference>
<dbReference type="AlphaFoldDB" id="A0AAD5KME7"/>
<protein>
    <recommendedName>
        <fullName evidence="3">DRBM domain-containing protein</fullName>
    </recommendedName>
</protein>
<dbReference type="PROSITE" id="PS50137">
    <property type="entry name" value="DS_RBD"/>
    <property type="match status" value="1"/>
</dbReference>
<keyword evidence="1" id="KW-0694">RNA-binding</keyword>
<evidence type="ECO:0000313" key="4">
    <source>
        <dbReference type="EMBL" id="KAI9275533.1"/>
    </source>
</evidence>
<proteinExistence type="predicted"/>
<feature type="domain" description="DRBM" evidence="3">
    <location>
        <begin position="366"/>
        <end position="437"/>
    </location>
</feature>
<organism evidence="4 5">
    <name type="scientific">Phascolomyces articulosus</name>
    <dbReference type="NCBI Taxonomy" id="60185"/>
    <lineage>
        <taxon>Eukaryota</taxon>
        <taxon>Fungi</taxon>
        <taxon>Fungi incertae sedis</taxon>
        <taxon>Mucoromycota</taxon>
        <taxon>Mucoromycotina</taxon>
        <taxon>Mucoromycetes</taxon>
        <taxon>Mucorales</taxon>
        <taxon>Lichtheimiaceae</taxon>
        <taxon>Phascolomyces</taxon>
    </lineage>
</organism>
<keyword evidence="5" id="KW-1185">Reference proteome</keyword>